<accession>A0AAD7GT03</accession>
<dbReference type="Proteomes" id="UP001221757">
    <property type="component" value="Unassembled WGS sequence"/>
</dbReference>
<evidence type="ECO:0000313" key="2">
    <source>
        <dbReference type="EMBL" id="KAJ7704546.1"/>
    </source>
</evidence>
<evidence type="ECO:0000313" key="3">
    <source>
        <dbReference type="Proteomes" id="UP001221757"/>
    </source>
</evidence>
<name>A0AAD7GT03_MYCRO</name>
<comment type="caution">
    <text evidence="2">The sequence shown here is derived from an EMBL/GenBank/DDBJ whole genome shotgun (WGS) entry which is preliminary data.</text>
</comment>
<feature type="compositionally biased region" description="Basic and acidic residues" evidence="1">
    <location>
        <begin position="204"/>
        <end position="227"/>
    </location>
</feature>
<evidence type="ECO:0000256" key="1">
    <source>
        <dbReference type="SAM" id="MobiDB-lite"/>
    </source>
</evidence>
<protein>
    <submittedName>
        <fullName evidence="2">Uncharacterized protein</fullName>
    </submittedName>
</protein>
<feature type="region of interest" description="Disordered" evidence="1">
    <location>
        <begin position="1"/>
        <end position="127"/>
    </location>
</feature>
<sequence length="249" mass="27307">MDSRRPRGARVLHREAKGPTRAHAVRPHRPLPPPQRHDSRARRTAGRQRLPAEPAGGLRARTAQHQLGALRAQRPNPSAPSPSRARPRARARPLSPPTSSSSCAPRARTFSTPCSPCTASPTTFPPRRSTRRLYMCHAHANGNAGRDECALRMPPRGPSGLFTRRPRVPIDVGSAYLDPRADPYAEGSTTAIDSASTTASPCRSLEREAEREMATEGEVQRRDREAEAEIEVPMALAKPVRARRISTKL</sequence>
<proteinExistence type="predicted"/>
<reference evidence="2" key="1">
    <citation type="submission" date="2023-03" db="EMBL/GenBank/DDBJ databases">
        <title>Massive genome expansion in bonnet fungi (Mycena s.s.) driven by repeated elements and novel gene families across ecological guilds.</title>
        <authorList>
            <consortium name="Lawrence Berkeley National Laboratory"/>
            <person name="Harder C.B."/>
            <person name="Miyauchi S."/>
            <person name="Viragh M."/>
            <person name="Kuo A."/>
            <person name="Thoen E."/>
            <person name="Andreopoulos B."/>
            <person name="Lu D."/>
            <person name="Skrede I."/>
            <person name="Drula E."/>
            <person name="Henrissat B."/>
            <person name="Morin E."/>
            <person name="Kohler A."/>
            <person name="Barry K."/>
            <person name="LaButti K."/>
            <person name="Morin E."/>
            <person name="Salamov A."/>
            <person name="Lipzen A."/>
            <person name="Mereny Z."/>
            <person name="Hegedus B."/>
            <person name="Baldrian P."/>
            <person name="Stursova M."/>
            <person name="Weitz H."/>
            <person name="Taylor A."/>
            <person name="Grigoriev I.V."/>
            <person name="Nagy L.G."/>
            <person name="Martin F."/>
            <person name="Kauserud H."/>
        </authorList>
    </citation>
    <scope>NUCLEOTIDE SEQUENCE</scope>
    <source>
        <strain evidence="2">CBHHK067</strain>
    </source>
</reference>
<feature type="compositionally biased region" description="Basic residues" evidence="1">
    <location>
        <begin position="1"/>
        <end position="11"/>
    </location>
</feature>
<feature type="compositionally biased region" description="Low complexity" evidence="1">
    <location>
        <begin position="71"/>
        <end position="84"/>
    </location>
</feature>
<dbReference type="AlphaFoldDB" id="A0AAD7GT03"/>
<dbReference type="EMBL" id="JARKIE010000010">
    <property type="protein sequence ID" value="KAJ7704546.1"/>
    <property type="molecule type" value="Genomic_DNA"/>
</dbReference>
<feature type="compositionally biased region" description="Low complexity" evidence="1">
    <location>
        <begin position="97"/>
        <end position="127"/>
    </location>
</feature>
<organism evidence="2 3">
    <name type="scientific">Mycena rosella</name>
    <name type="common">Pink bonnet</name>
    <name type="synonym">Agaricus rosellus</name>
    <dbReference type="NCBI Taxonomy" id="1033263"/>
    <lineage>
        <taxon>Eukaryota</taxon>
        <taxon>Fungi</taxon>
        <taxon>Dikarya</taxon>
        <taxon>Basidiomycota</taxon>
        <taxon>Agaricomycotina</taxon>
        <taxon>Agaricomycetes</taxon>
        <taxon>Agaricomycetidae</taxon>
        <taxon>Agaricales</taxon>
        <taxon>Marasmiineae</taxon>
        <taxon>Mycenaceae</taxon>
        <taxon>Mycena</taxon>
    </lineage>
</organism>
<feature type="region of interest" description="Disordered" evidence="1">
    <location>
        <begin position="179"/>
        <end position="227"/>
    </location>
</feature>
<gene>
    <name evidence="2" type="ORF">B0H17DRAFT_13427</name>
</gene>
<feature type="compositionally biased region" description="Low complexity" evidence="1">
    <location>
        <begin position="188"/>
        <end position="200"/>
    </location>
</feature>
<keyword evidence="3" id="KW-1185">Reference proteome</keyword>